<proteinExistence type="predicted"/>
<keyword evidence="2" id="KW-1185">Reference proteome</keyword>
<gene>
    <name evidence="1" type="ORF">ANIA_03109</name>
</gene>
<dbReference type="InParanoid" id="Q5B8M1"/>
<dbReference type="Proteomes" id="UP000000560">
    <property type="component" value="Chromosome VI"/>
</dbReference>
<protein>
    <submittedName>
        <fullName evidence="1">Uncharacterized protein</fullName>
    </submittedName>
</protein>
<accession>C8VIL1</accession>
<dbReference type="HOGENOM" id="CLU_3433162_0_0_1"/>
<evidence type="ECO:0000313" key="1">
    <source>
        <dbReference type="EMBL" id="CBF83390.1"/>
    </source>
</evidence>
<accession>Q5B8M1</accession>
<reference evidence="2" key="2">
    <citation type="journal article" date="2009" name="Fungal Genet. Biol.">
        <title>The 2008 update of the Aspergillus nidulans genome annotation: a community effort.</title>
        <authorList>
            <person name="Wortman J.R."/>
            <person name="Gilsenan J.M."/>
            <person name="Joardar V."/>
            <person name="Deegan J."/>
            <person name="Clutterbuck J."/>
            <person name="Andersen M.R."/>
            <person name="Archer D."/>
            <person name="Bencina M."/>
            <person name="Braus G."/>
            <person name="Coutinho P."/>
            <person name="von Dohren H."/>
            <person name="Doonan J."/>
            <person name="Driessen A.J."/>
            <person name="Durek P."/>
            <person name="Espeso E."/>
            <person name="Fekete E."/>
            <person name="Flipphi M."/>
            <person name="Estrada C.G."/>
            <person name="Geysens S."/>
            <person name="Goldman G."/>
            <person name="de Groot P.W."/>
            <person name="Hansen K."/>
            <person name="Harris S.D."/>
            <person name="Heinekamp T."/>
            <person name="Helmstaedt K."/>
            <person name="Henrissat B."/>
            <person name="Hofmann G."/>
            <person name="Homan T."/>
            <person name="Horio T."/>
            <person name="Horiuchi H."/>
            <person name="James S."/>
            <person name="Jones M."/>
            <person name="Karaffa L."/>
            <person name="Karanyi Z."/>
            <person name="Kato M."/>
            <person name="Keller N."/>
            <person name="Kelly D.E."/>
            <person name="Kiel J.A."/>
            <person name="Kim J.M."/>
            <person name="van der Klei I.J."/>
            <person name="Klis F.M."/>
            <person name="Kovalchuk A."/>
            <person name="Krasevec N."/>
            <person name="Kubicek C.P."/>
            <person name="Liu B."/>
            <person name="Maccabe A."/>
            <person name="Meyer V."/>
            <person name="Mirabito P."/>
            <person name="Miskei M."/>
            <person name="Mos M."/>
            <person name="Mullins J."/>
            <person name="Nelson D.R."/>
            <person name="Nielsen J."/>
            <person name="Oakley B.R."/>
            <person name="Osmani S.A."/>
            <person name="Pakula T."/>
            <person name="Paszewski A."/>
            <person name="Paulsen I."/>
            <person name="Pilsyk S."/>
            <person name="Pocsi I."/>
            <person name="Punt P.J."/>
            <person name="Ram A.F."/>
            <person name="Ren Q."/>
            <person name="Robellet X."/>
            <person name="Robson G."/>
            <person name="Seiboth B."/>
            <person name="van Solingen P."/>
            <person name="Specht T."/>
            <person name="Sun J."/>
            <person name="Taheri-Talesh N."/>
            <person name="Takeshita N."/>
            <person name="Ussery D."/>
            <person name="vanKuyk P.A."/>
            <person name="Visser H."/>
            <person name="van de Vondervoort P.J."/>
            <person name="de Vries R.P."/>
            <person name="Walton J."/>
            <person name="Xiang X."/>
            <person name="Xiong Y."/>
            <person name="Zeng A.P."/>
            <person name="Brandt B.W."/>
            <person name="Cornell M.J."/>
            <person name="van den Hondel C.A."/>
            <person name="Visser J."/>
            <person name="Oliver S.G."/>
            <person name="Turner G."/>
        </authorList>
    </citation>
    <scope>GENOME REANNOTATION</scope>
    <source>
        <strain evidence="2">FGSC A4 / ATCC 38163 / CBS 112.46 / NRRL 194 / M139</strain>
    </source>
</reference>
<organism evidence="1 2">
    <name type="scientific">Emericella nidulans (strain FGSC A4 / ATCC 38163 / CBS 112.46 / NRRL 194 / M139)</name>
    <name type="common">Aspergillus nidulans</name>
    <dbReference type="NCBI Taxonomy" id="227321"/>
    <lineage>
        <taxon>Eukaryota</taxon>
        <taxon>Fungi</taxon>
        <taxon>Dikarya</taxon>
        <taxon>Ascomycota</taxon>
        <taxon>Pezizomycotina</taxon>
        <taxon>Eurotiomycetes</taxon>
        <taxon>Eurotiomycetidae</taxon>
        <taxon>Eurotiales</taxon>
        <taxon>Aspergillaceae</taxon>
        <taxon>Aspergillus</taxon>
        <taxon>Aspergillus subgen. Nidulantes</taxon>
    </lineage>
</organism>
<sequence>MSRTILLRETLPAIRE</sequence>
<name>Q5B8M1_EMENI</name>
<evidence type="ECO:0000313" key="2">
    <source>
        <dbReference type="Proteomes" id="UP000000560"/>
    </source>
</evidence>
<dbReference type="AlphaFoldDB" id="Q5B8M1"/>
<reference evidence="2" key="1">
    <citation type="journal article" date="2005" name="Nature">
        <title>Sequencing of Aspergillus nidulans and comparative analysis with A. fumigatus and A. oryzae.</title>
        <authorList>
            <person name="Galagan J.E."/>
            <person name="Calvo S.E."/>
            <person name="Cuomo C."/>
            <person name="Ma L.J."/>
            <person name="Wortman J.R."/>
            <person name="Batzoglou S."/>
            <person name="Lee S.I."/>
            <person name="Basturkmen M."/>
            <person name="Spevak C.C."/>
            <person name="Clutterbuck J."/>
            <person name="Kapitonov V."/>
            <person name="Jurka J."/>
            <person name="Scazzocchio C."/>
            <person name="Farman M."/>
            <person name="Butler J."/>
            <person name="Purcell S."/>
            <person name="Harris S."/>
            <person name="Braus G.H."/>
            <person name="Draht O."/>
            <person name="Busch S."/>
            <person name="D'Enfert C."/>
            <person name="Bouchier C."/>
            <person name="Goldman G.H."/>
            <person name="Bell-Pedersen D."/>
            <person name="Griffiths-Jones S."/>
            <person name="Doonan J.H."/>
            <person name="Yu J."/>
            <person name="Vienken K."/>
            <person name="Pain A."/>
            <person name="Freitag M."/>
            <person name="Selker E.U."/>
            <person name="Archer D.B."/>
            <person name="Penalva M.A."/>
            <person name="Oakley B.R."/>
            <person name="Momany M."/>
            <person name="Tanaka T."/>
            <person name="Kumagai T."/>
            <person name="Asai K."/>
            <person name="Machida M."/>
            <person name="Nierman W.C."/>
            <person name="Denning D.W."/>
            <person name="Caddick M."/>
            <person name="Hynes M."/>
            <person name="Paoletti M."/>
            <person name="Fischer R."/>
            <person name="Miller B."/>
            <person name="Dyer P."/>
            <person name="Sachs M.S."/>
            <person name="Osmani S.A."/>
            <person name="Birren B.W."/>
        </authorList>
    </citation>
    <scope>NUCLEOTIDE SEQUENCE [LARGE SCALE GENOMIC DNA]</scope>
    <source>
        <strain evidence="2">FGSC A4 / ATCC 38163 / CBS 112.46 / NRRL 194 / M139</strain>
    </source>
</reference>
<dbReference type="EMBL" id="BN001306">
    <property type="protein sequence ID" value="CBF83390.1"/>
    <property type="molecule type" value="Genomic_DNA"/>
</dbReference>